<protein>
    <submittedName>
        <fullName evidence="1">Uncharacterized protein</fullName>
    </submittedName>
</protein>
<proteinExistence type="predicted"/>
<sequence length="55" mass="6316">MEFGICDLCLYVFNWTSQKSVGGLELNTNVELEYTGSHVELYLEGNTFLLIFLHN</sequence>
<organism evidence="1">
    <name type="scientific">Anguilla anguilla</name>
    <name type="common">European freshwater eel</name>
    <name type="synonym">Muraena anguilla</name>
    <dbReference type="NCBI Taxonomy" id="7936"/>
    <lineage>
        <taxon>Eukaryota</taxon>
        <taxon>Metazoa</taxon>
        <taxon>Chordata</taxon>
        <taxon>Craniata</taxon>
        <taxon>Vertebrata</taxon>
        <taxon>Euteleostomi</taxon>
        <taxon>Actinopterygii</taxon>
        <taxon>Neopterygii</taxon>
        <taxon>Teleostei</taxon>
        <taxon>Anguilliformes</taxon>
        <taxon>Anguillidae</taxon>
        <taxon>Anguilla</taxon>
    </lineage>
</organism>
<dbReference type="AlphaFoldDB" id="A0A0E9PHF9"/>
<dbReference type="EMBL" id="GBXM01104521">
    <property type="protein sequence ID" value="JAH04056.1"/>
    <property type="molecule type" value="Transcribed_RNA"/>
</dbReference>
<name>A0A0E9PHF9_ANGAN</name>
<accession>A0A0E9PHF9</accession>
<reference evidence="1" key="2">
    <citation type="journal article" date="2015" name="Fish Shellfish Immunol.">
        <title>Early steps in the European eel (Anguilla anguilla)-Vibrio vulnificus interaction in the gills: Role of the RtxA13 toxin.</title>
        <authorList>
            <person name="Callol A."/>
            <person name="Pajuelo D."/>
            <person name="Ebbesson L."/>
            <person name="Teles M."/>
            <person name="MacKenzie S."/>
            <person name="Amaro C."/>
        </authorList>
    </citation>
    <scope>NUCLEOTIDE SEQUENCE</scope>
</reference>
<evidence type="ECO:0000313" key="1">
    <source>
        <dbReference type="EMBL" id="JAH04056.1"/>
    </source>
</evidence>
<reference evidence="1" key="1">
    <citation type="submission" date="2014-11" db="EMBL/GenBank/DDBJ databases">
        <authorList>
            <person name="Amaro Gonzalez C."/>
        </authorList>
    </citation>
    <scope>NUCLEOTIDE SEQUENCE</scope>
</reference>